<evidence type="ECO:0000313" key="9">
    <source>
        <dbReference type="EMBL" id="GGI22901.1"/>
    </source>
</evidence>
<keyword evidence="6 7" id="KW-0472">Membrane</keyword>
<evidence type="ECO:0000256" key="6">
    <source>
        <dbReference type="ARBA" id="ARBA00023136"/>
    </source>
</evidence>
<comment type="caution">
    <text evidence="9">The sequence shown here is derived from an EMBL/GenBank/DDBJ whole genome shotgun (WGS) entry which is preliminary data.</text>
</comment>
<keyword evidence="10" id="KW-1185">Reference proteome</keyword>
<keyword evidence="5 7" id="KW-1133">Transmembrane helix</keyword>
<sequence>MEKAEQNLVDPAHKKNFDFIDSIRCIAMIGIVMEHSVYNGTYIFDGFPPNHIIYICLIQLSKFGTIAFFVLAGFLLGDKFTTYSSWEYFKRRLSNTFKPWLFWSLLFVLLLVLQRWVALHRDGDFHLIPQLKDKFEMVYLYTNYWFIINFLFCIAILLCFKKYLYNFWLGAVLLVCSLLYSTNVYFEWFIPTHTIAIFGFIFYLWLGTILNRHWSKIELWINKASYIIFALFFVSTFVWSVFDITYLIKARSVDPYNTLRISNIVFSIAAILLLFKIKKFGFVKYLKPRETTFGVYLIHYIVLTVILSEIYRPFHFDSVANMNVINMILYVTSRFIFTYGITILLIYFINKTKFMWIIGR</sequence>
<evidence type="ECO:0000259" key="8">
    <source>
        <dbReference type="Pfam" id="PF01757"/>
    </source>
</evidence>
<feature type="transmembrane region" description="Helical" evidence="7">
    <location>
        <begin position="260"/>
        <end position="277"/>
    </location>
</feature>
<comment type="similarity">
    <text evidence="2">Belongs to the acyltransferase 3 family.</text>
</comment>
<accession>A0ABQ2BFH3</accession>
<dbReference type="Proteomes" id="UP000645390">
    <property type="component" value="Unassembled WGS sequence"/>
</dbReference>
<keyword evidence="4 7" id="KW-0812">Transmembrane</keyword>
<keyword evidence="3" id="KW-1003">Cell membrane</keyword>
<feature type="transmembrane region" description="Helical" evidence="7">
    <location>
        <begin position="52"/>
        <end position="76"/>
    </location>
</feature>
<evidence type="ECO:0000256" key="1">
    <source>
        <dbReference type="ARBA" id="ARBA00004651"/>
    </source>
</evidence>
<evidence type="ECO:0000256" key="4">
    <source>
        <dbReference type="ARBA" id="ARBA00022692"/>
    </source>
</evidence>
<organism evidence="9 10">
    <name type="scientific">Pedobacter mendelii</name>
    <dbReference type="NCBI Taxonomy" id="1908240"/>
    <lineage>
        <taxon>Bacteria</taxon>
        <taxon>Pseudomonadati</taxon>
        <taxon>Bacteroidota</taxon>
        <taxon>Sphingobacteriia</taxon>
        <taxon>Sphingobacteriales</taxon>
        <taxon>Sphingobacteriaceae</taxon>
        <taxon>Pedobacter</taxon>
    </lineage>
</organism>
<dbReference type="PANTHER" id="PTHR40074:SF2">
    <property type="entry name" value="O-ACETYLTRANSFERASE WECH"/>
    <property type="match status" value="1"/>
</dbReference>
<feature type="transmembrane region" description="Helical" evidence="7">
    <location>
        <begin position="226"/>
        <end position="248"/>
    </location>
</feature>
<protein>
    <recommendedName>
        <fullName evidence="8">Acyltransferase 3 domain-containing protein</fullName>
    </recommendedName>
</protein>
<proteinExistence type="inferred from homology"/>
<evidence type="ECO:0000256" key="7">
    <source>
        <dbReference type="SAM" id="Phobius"/>
    </source>
</evidence>
<feature type="transmembrane region" description="Helical" evidence="7">
    <location>
        <begin position="289"/>
        <end position="307"/>
    </location>
</feature>
<gene>
    <name evidence="9" type="ORF">GCM10008119_04960</name>
</gene>
<comment type="subcellular location">
    <subcellularLocation>
        <location evidence="1">Cell membrane</location>
        <topology evidence="1">Multi-pass membrane protein</topology>
    </subcellularLocation>
</comment>
<reference evidence="10" key="1">
    <citation type="journal article" date="2019" name="Int. J. Syst. Evol. Microbiol.">
        <title>The Global Catalogue of Microorganisms (GCM) 10K type strain sequencing project: providing services to taxonomists for standard genome sequencing and annotation.</title>
        <authorList>
            <consortium name="The Broad Institute Genomics Platform"/>
            <consortium name="The Broad Institute Genome Sequencing Center for Infectious Disease"/>
            <person name="Wu L."/>
            <person name="Ma J."/>
        </authorList>
    </citation>
    <scope>NUCLEOTIDE SEQUENCE [LARGE SCALE GENOMIC DNA]</scope>
    <source>
        <strain evidence="10">CCM 8939</strain>
    </source>
</reference>
<feature type="transmembrane region" description="Helical" evidence="7">
    <location>
        <begin position="97"/>
        <end position="118"/>
    </location>
</feature>
<feature type="transmembrane region" description="Helical" evidence="7">
    <location>
        <begin position="188"/>
        <end position="206"/>
    </location>
</feature>
<dbReference type="Pfam" id="PF01757">
    <property type="entry name" value="Acyl_transf_3"/>
    <property type="match status" value="1"/>
</dbReference>
<evidence type="ECO:0000256" key="2">
    <source>
        <dbReference type="ARBA" id="ARBA00007400"/>
    </source>
</evidence>
<dbReference type="PANTHER" id="PTHR40074">
    <property type="entry name" value="O-ACETYLTRANSFERASE WECH"/>
    <property type="match status" value="1"/>
</dbReference>
<feature type="domain" description="Acyltransferase 3" evidence="8">
    <location>
        <begin position="18"/>
        <end position="345"/>
    </location>
</feature>
<dbReference type="InterPro" id="IPR002656">
    <property type="entry name" value="Acyl_transf_3_dom"/>
</dbReference>
<feature type="transmembrane region" description="Helical" evidence="7">
    <location>
        <begin position="138"/>
        <end position="158"/>
    </location>
</feature>
<evidence type="ECO:0000256" key="3">
    <source>
        <dbReference type="ARBA" id="ARBA00022475"/>
    </source>
</evidence>
<name>A0ABQ2BFH3_9SPHI</name>
<feature type="transmembrane region" description="Helical" evidence="7">
    <location>
        <begin position="327"/>
        <end position="350"/>
    </location>
</feature>
<dbReference type="RefSeq" id="WP_188411661.1">
    <property type="nucleotide sequence ID" value="NZ_BMDJ01000001.1"/>
</dbReference>
<feature type="transmembrane region" description="Helical" evidence="7">
    <location>
        <begin position="165"/>
        <end position="182"/>
    </location>
</feature>
<evidence type="ECO:0000313" key="10">
    <source>
        <dbReference type="Proteomes" id="UP000645390"/>
    </source>
</evidence>
<evidence type="ECO:0000256" key="5">
    <source>
        <dbReference type="ARBA" id="ARBA00022989"/>
    </source>
</evidence>
<dbReference type="EMBL" id="BMDJ01000001">
    <property type="protein sequence ID" value="GGI22901.1"/>
    <property type="molecule type" value="Genomic_DNA"/>
</dbReference>